<feature type="transmembrane region" description="Helical" evidence="1">
    <location>
        <begin position="20"/>
        <end position="38"/>
    </location>
</feature>
<dbReference type="Pfam" id="PF11735">
    <property type="entry name" value="CAP59_mtransfer"/>
    <property type="match status" value="1"/>
</dbReference>
<sequence>MLIPPRRLAIRRIRQHHRRILLSLLFIFFVDIFCLIFTRPRTRRVLSPPDPWAQRLVDTNPRGNTTVFIASVHRNTEEILKAAWNPAIVNLIDHLGAGNVYFSAVESGSQDRTKEALVELKRKLDARNVPNTVSLGMTVWEQLKELDAYPDPNGERVEGWIWDNDERHYALRRIPYLARVRNLAMEPLKALEEQGRRYDKVLWINDVVFNTEDFLTLLHTRNGSYAAACSMDFKVYPIYYDTFALRDDLGGKAVSLYWPWFLSPTARRSALDLEPIAVKSCWNGMVLFDSAPFYANPPLRFRGIDDSLADLHLEGSECCLIHADNFLSTRTDKGVWLNPNVRVGYDERAYRAVQGKEGRRFPGIVASVTGAWANRCLRWRSSVQQSLEQIAIASRLKQWTAATPEGEPPRAEAGEMCLINEMQIMWQNGWKHL</sequence>
<keyword evidence="1" id="KW-0472">Membrane</keyword>
<dbReference type="Proteomes" id="UP001174694">
    <property type="component" value="Unassembled WGS sequence"/>
</dbReference>
<protein>
    <submittedName>
        <fullName evidence="2">Polysaccharide export protein</fullName>
    </submittedName>
</protein>
<gene>
    <name evidence="2" type="ORF">NKR23_g8910</name>
</gene>
<evidence type="ECO:0000313" key="3">
    <source>
        <dbReference type="Proteomes" id="UP001174694"/>
    </source>
</evidence>
<accession>A0AA38RPP6</accession>
<evidence type="ECO:0000256" key="1">
    <source>
        <dbReference type="SAM" id="Phobius"/>
    </source>
</evidence>
<organism evidence="2 3">
    <name type="scientific">Pleurostoma richardsiae</name>
    <dbReference type="NCBI Taxonomy" id="41990"/>
    <lineage>
        <taxon>Eukaryota</taxon>
        <taxon>Fungi</taxon>
        <taxon>Dikarya</taxon>
        <taxon>Ascomycota</taxon>
        <taxon>Pezizomycotina</taxon>
        <taxon>Sordariomycetes</taxon>
        <taxon>Sordariomycetidae</taxon>
        <taxon>Calosphaeriales</taxon>
        <taxon>Pleurostomataceae</taxon>
        <taxon>Pleurostoma</taxon>
    </lineage>
</organism>
<reference evidence="2" key="1">
    <citation type="submission" date="2022-07" db="EMBL/GenBank/DDBJ databases">
        <title>Fungi with potential for degradation of polypropylene.</title>
        <authorList>
            <person name="Gostincar C."/>
        </authorList>
    </citation>
    <scope>NUCLEOTIDE SEQUENCE</scope>
    <source>
        <strain evidence="2">EXF-13308</strain>
    </source>
</reference>
<keyword evidence="1" id="KW-1133">Transmembrane helix</keyword>
<keyword evidence="3" id="KW-1185">Reference proteome</keyword>
<evidence type="ECO:0000313" key="2">
    <source>
        <dbReference type="EMBL" id="KAJ9137951.1"/>
    </source>
</evidence>
<dbReference type="AlphaFoldDB" id="A0AA38RPP6"/>
<dbReference type="InterPro" id="IPR021047">
    <property type="entry name" value="Mannosyltransferase_CMT1"/>
</dbReference>
<comment type="caution">
    <text evidence="2">The sequence shown here is derived from an EMBL/GenBank/DDBJ whole genome shotgun (WGS) entry which is preliminary data.</text>
</comment>
<dbReference type="EMBL" id="JANBVO010000032">
    <property type="protein sequence ID" value="KAJ9137951.1"/>
    <property type="molecule type" value="Genomic_DNA"/>
</dbReference>
<dbReference type="PANTHER" id="PTHR34144:SF7">
    <property type="entry name" value="EXPORT PROTEIN (CAP59), PUTATIVE (AFU_ORTHOLOGUE AFUA_7G05020)-RELATED"/>
    <property type="match status" value="1"/>
</dbReference>
<dbReference type="PANTHER" id="PTHR34144">
    <property type="entry name" value="CHROMOSOME 8, WHOLE GENOME SHOTGUN SEQUENCE"/>
    <property type="match status" value="1"/>
</dbReference>
<name>A0AA38RPP6_9PEZI</name>
<keyword evidence="1" id="KW-0812">Transmembrane</keyword>
<proteinExistence type="predicted"/>